<dbReference type="InterPro" id="IPR051361">
    <property type="entry name" value="ThrE/Ser_Exporter"/>
</dbReference>
<protein>
    <submittedName>
        <fullName evidence="4">Uncharacterized membrane protein YjjP (DUF1212 family)</fullName>
    </submittedName>
</protein>
<feature type="transmembrane region" description="Helical" evidence="2">
    <location>
        <begin position="14"/>
        <end position="35"/>
    </location>
</feature>
<feature type="transmembrane region" description="Helical" evidence="2">
    <location>
        <begin position="127"/>
        <end position="145"/>
    </location>
</feature>
<keyword evidence="5" id="KW-1185">Reference proteome</keyword>
<dbReference type="Pfam" id="PF06738">
    <property type="entry name" value="ThrE"/>
    <property type="match status" value="1"/>
</dbReference>
<dbReference type="PANTHER" id="PTHR31082">
    <property type="entry name" value="PHEROMONE-REGULATED MEMBRANE PROTEIN 10"/>
    <property type="match status" value="1"/>
</dbReference>
<feature type="transmembrane region" description="Helical" evidence="2">
    <location>
        <begin position="177"/>
        <end position="194"/>
    </location>
</feature>
<accession>A0A7X5QZQ9</accession>
<feature type="transmembrane region" description="Helical" evidence="2">
    <location>
        <begin position="302"/>
        <end position="321"/>
    </location>
</feature>
<keyword evidence="2" id="KW-1133">Transmembrane helix</keyword>
<comment type="similarity">
    <text evidence="1">Belongs to the ThrE exporter (TC 2.A.79) family.</text>
</comment>
<gene>
    <name evidence="4" type="ORF">FHX76_000834</name>
</gene>
<dbReference type="PANTHER" id="PTHR31082:SF4">
    <property type="entry name" value="PHEROMONE-REGULATED MEMBRANE PROTEIN 10"/>
    <property type="match status" value="1"/>
</dbReference>
<feature type="domain" description="Threonine/serine exporter-like N-terminal" evidence="3">
    <location>
        <begin position="22"/>
        <end position="258"/>
    </location>
</feature>
<feature type="transmembrane region" description="Helical" evidence="2">
    <location>
        <begin position="206"/>
        <end position="227"/>
    </location>
</feature>
<feature type="transmembrane region" description="Helical" evidence="2">
    <location>
        <begin position="352"/>
        <end position="372"/>
    </location>
</feature>
<reference evidence="4 5" key="1">
    <citation type="submission" date="2020-02" db="EMBL/GenBank/DDBJ databases">
        <title>Sequencing the genomes of 1000 actinobacteria strains.</title>
        <authorList>
            <person name="Klenk H.-P."/>
        </authorList>
    </citation>
    <scope>NUCLEOTIDE SEQUENCE [LARGE SCALE GENOMIC DNA]</scope>
    <source>
        <strain evidence="4 5">DSM 27960</strain>
    </source>
</reference>
<sequence length="430" mass="44514">MSAPLRSNPAEDDVSVTGMLGAIGALLLTAGTNAVNEIDSTLRSLAYVYGRPQLKVVALPTMVLIEDPTTVPARMAVFPVKDLALLRLDQTGQLESLIKRISVEPVTPSEVLAETERIMATPPRFRFIATLAGHVLLTVGFGLVLNPTPEALPVYFITGLAVGLIVLLGARIRTLSLVLPVVAAFVSVAIVGLGPSTLTQDDTLRLVAPSLVSLLPGLTLTVAAVELTHGQIIAGSSRLVYGFARLALLAFGVYLGLATFGVETHTASAADRLGPWAPWLGVVLVAFGYSLFSIAPKRSLPWITVALVIAHAGQVLGSLLVGSELSGMVGAIVAVLAVTLLSRVASSPPSSVMLTCSYWVLVPGSMGFIGLSEAASGMAGAGSMIINTLGAILAIAIGMVLGAGISHDTGSLARTLRATVRARANERRHG</sequence>
<dbReference type="AlphaFoldDB" id="A0A7X5QZQ9"/>
<name>A0A7X5QZQ9_9MICO</name>
<evidence type="ECO:0000256" key="1">
    <source>
        <dbReference type="ARBA" id="ARBA00034125"/>
    </source>
</evidence>
<dbReference type="InterPro" id="IPR010619">
    <property type="entry name" value="ThrE-like_N"/>
</dbReference>
<feature type="transmembrane region" description="Helical" evidence="2">
    <location>
        <begin position="151"/>
        <end position="170"/>
    </location>
</feature>
<keyword evidence="2" id="KW-0812">Transmembrane</keyword>
<dbReference type="EMBL" id="JAAMOX010000001">
    <property type="protein sequence ID" value="NIH52966.1"/>
    <property type="molecule type" value="Genomic_DNA"/>
</dbReference>
<dbReference type="Proteomes" id="UP000541033">
    <property type="component" value="Unassembled WGS sequence"/>
</dbReference>
<comment type="caution">
    <text evidence="4">The sequence shown here is derived from an EMBL/GenBank/DDBJ whole genome shotgun (WGS) entry which is preliminary data.</text>
</comment>
<dbReference type="RefSeq" id="WP_167148198.1">
    <property type="nucleotide sequence ID" value="NZ_JAAMOX010000001.1"/>
</dbReference>
<evidence type="ECO:0000313" key="4">
    <source>
        <dbReference type="EMBL" id="NIH52966.1"/>
    </source>
</evidence>
<feature type="transmembrane region" description="Helical" evidence="2">
    <location>
        <begin position="239"/>
        <end position="257"/>
    </location>
</feature>
<feature type="transmembrane region" description="Helical" evidence="2">
    <location>
        <begin position="384"/>
        <end position="405"/>
    </location>
</feature>
<dbReference type="GO" id="GO:0022857">
    <property type="term" value="F:transmembrane transporter activity"/>
    <property type="evidence" value="ECO:0007669"/>
    <property type="project" value="InterPro"/>
</dbReference>
<evidence type="ECO:0000256" key="2">
    <source>
        <dbReference type="SAM" id="Phobius"/>
    </source>
</evidence>
<feature type="transmembrane region" description="Helical" evidence="2">
    <location>
        <begin position="327"/>
        <end position="345"/>
    </location>
</feature>
<organism evidence="4 5">
    <name type="scientific">Lysinibacter cavernae</name>
    <dbReference type="NCBI Taxonomy" id="1640652"/>
    <lineage>
        <taxon>Bacteria</taxon>
        <taxon>Bacillati</taxon>
        <taxon>Actinomycetota</taxon>
        <taxon>Actinomycetes</taxon>
        <taxon>Micrococcales</taxon>
        <taxon>Microbacteriaceae</taxon>
        <taxon>Lysinibacter</taxon>
    </lineage>
</organism>
<proteinExistence type="inferred from homology"/>
<feature type="transmembrane region" description="Helical" evidence="2">
    <location>
        <begin position="277"/>
        <end position="295"/>
    </location>
</feature>
<evidence type="ECO:0000313" key="5">
    <source>
        <dbReference type="Proteomes" id="UP000541033"/>
    </source>
</evidence>
<evidence type="ECO:0000259" key="3">
    <source>
        <dbReference type="Pfam" id="PF06738"/>
    </source>
</evidence>
<keyword evidence="2" id="KW-0472">Membrane</keyword>